<dbReference type="InterPro" id="IPR011761">
    <property type="entry name" value="ATP-grasp"/>
</dbReference>
<evidence type="ECO:0000259" key="2">
    <source>
        <dbReference type="PROSITE" id="PS50975"/>
    </source>
</evidence>
<proteinExistence type="predicted"/>
<dbReference type="EMBL" id="LKMD01000102">
    <property type="protein sequence ID" value="PIA97687.1"/>
    <property type="molecule type" value="Genomic_DNA"/>
</dbReference>
<organism evidence="3 5">
    <name type="scientific">Cercospora beticola</name>
    <name type="common">Sugarbeet leaf spot fungus</name>
    <dbReference type="NCBI Taxonomy" id="122368"/>
    <lineage>
        <taxon>Eukaryota</taxon>
        <taxon>Fungi</taxon>
        <taxon>Dikarya</taxon>
        <taxon>Ascomycota</taxon>
        <taxon>Pezizomycotina</taxon>
        <taxon>Dothideomycetes</taxon>
        <taxon>Dothideomycetidae</taxon>
        <taxon>Mycosphaerellales</taxon>
        <taxon>Mycosphaerellaceae</taxon>
        <taxon>Cercospora</taxon>
    </lineage>
</organism>
<dbReference type="GO" id="GO:0046872">
    <property type="term" value="F:metal ion binding"/>
    <property type="evidence" value="ECO:0007669"/>
    <property type="project" value="InterPro"/>
</dbReference>
<dbReference type="Proteomes" id="UP000230605">
    <property type="component" value="Chromosome 2"/>
</dbReference>
<evidence type="ECO:0000313" key="3">
    <source>
        <dbReference type="EMBL" id="PIA97687.1"/>
    </source>
</evidence>
<protein>
    <recommendedName>
        <fullName evidence="2">ATP-grasp domain-containing protein</fullName>
    </recommendedName>
</protein>
<evidence type="ECO:0000256" key="1">
    <source>
        <dbReference type="PROSITE-ProRule" id="PRU00409"/>
    </source>
</evidence>
<dbReference type="Gene3D" id="3.30.470.20">
    <property type="entry name" value="ATP-grasp fold, B domain"/>
    <property type="match status" value="1"/>
</dbReference>
<reference evidence="3 5" key="1">
    <citation type="submission" date="2015-10" db="EMBL/GenBank/DDBJ databases">
        <title>The cercosporin biosynthetic gene cluster was horizontally transferred to several fungal lineages and shown to be expanded in Cercospora beticola based on microsynteny with recipient genomes.</title>
        <authorList>
            <person name="De Jonge R."/>
            <person name="Ebert M.K."/>
            <person name="Suttle J.C."/>
            <person name="Jurick Ii W.M."/>
            <person name="Secor G.A."/>
            <person name="Thomma B.P."/>
            <person name="Van De Peer Y."/>
            <person name="Bolton M.D."/>
        </authorList>
    </citation>
    <scope>NUCLEOTIDE SEQUENCE [LARGE SCALE GENOMIC DNA]</scope>
    <source>
        <strain evidence="3 5">09-40</strain>
    </source>
</reference>
<dbReference type="GO" id="GO:0005524">
    <property type="term" value="F:ATP binding"/>
    <property type="evidence" value="ECO:0007669"/>
    <property type="project" value="UniProtKB-UniRule"/>
</dbReference>
<keyword evidence="1" id="KW-0067">ATP-binding</keyword>
<keyword evidence="1" id="KW-0547">Nucleotide-binding</keyword>
<dbReference type="EMBL" id="CP134185">
    <property type="protein sequence ID" value="WPA98711.1"/>
    <property type="molecule type" value="Genomic_DNA"/>
</dbReference>
<evidence type="ECO:0000313" key="5">
    <source>
        <dbReference type="Proteomes" id="UP000230605"/>
    </source>
</evidence>
<dbReference type="OrthoDB" id="5946236at2759"/>
<name>A0A2G5HYR9_CERBT</name>
<reference evidence="4 6" key="2">
    <citation type="submission" date="2023-09" db="EMBL/GenBank/DDBJ databases">
        <title>Complete-Gapless Cercospora beticola genome.</title>
        <authorList>
            <person name="Wyatt N.A."/>
            <person name="Spanner R.E."/>
            <person name="Bolton M.D."/>
        </authorList>
    </citation>
    <scope>NUCLEOTIDE SEQUENCE [LARGE SCALE GENOMIC DNA]</scope>
    <source>
        <strain evidence="4">Cb09-40</strain>
    </source>
</reference>
<dbReference type="PROSITE" id="PS50975">
    <property type="entry name" value="ATP_GRASP"/>
    <property type="match status" value="1"/>
</dbReference>
<dbReference type="PANTHER" id="PTHR37018:SF1">
    <property type="entry name" value="CULTURE SPECIFIC PROTEIN, PUTATIVE (AFU_ORTHOLOGUE AFUA_2G00130)-RELATED"/>
    <property type="match status" value="1"/>
</dbReference>
<evidence type="ECO:0000313" key="4">
    <source>
        <dbReference type="EMBL" id="WPA98711.1"/>
    </source>
</evidence>
<keyword evidence="6" id="KW-1185">Reference proteome</keyword>
<dbReference type="Proteomes" id="UP001302367">
    <property type="component" value="Chromosome 2"/>
</dbReference>
<dbReference type="PANTHER" id="PTHR37018">
    <property type="entry name" value="CULTURE SPECIFIC PROTEIN, PUTATIVE (AFU_ORTHOLOGUE AFUA_2G00130)-RELATED"/>
    <property type="match status" value="1"/>
</dbReference>
<dbReference type="InterPro" id="IPR053269">
    <property type="entry name" value="Asp-Met_ligase"/>
</dbReference>
<accession>A0A2G5HYR9</accession>
<dbReference type="SUPFAM" id="SSF56059">
    <property type="entry name" value="Glutathione synthetase ATP-binding domain-like"/>
    <property type="match status" value="1"/>
</dbReference>
<dbReference type="AlphaFoldDB" id="A0A2G5HYR9"/>
<feature type="domain" description="ATP-grasp" evidence="2">
    <location>
        <begin position="28"/>
        <end position="250"/>
    </location>
</feature>
<sequence length="323" mass="36678">MPYIHSPDKIYKLNSKRWLAECPLRSANDTIIDCAIPPQKLFSSSQTERSAAIDAEISRVKKILNDRPPYVLKLTQSLSSVGTLIVRDAKEREEVIRKAEEYLREYLPRITKENEYLNTTSLILSDFIPGDTMALNFFVKASGEVVFLGACHQLSTGESGRQATAITFKEQEKLEKKYRDVLKQIGEVLHEEEYRGPCGCDVMEDPETGRLFVIDLNVRSALSLVLYTLKEHLNKDMGLEMALVYECVMLKIPREELEKRFEKEFQNGRLILMGSTRLGSKEQWAYGMILAGNDQDEIDRLSDRILKFEIEGGQDGDVADAAG</sequence>
<evidence type="ECO:0000313" key="6">
    <source>
        <dbReference type="Proteomes" id="UP001302367"/>
    </source>
</evidence>
<gene>
    <name evidence="3" type="ORF">CB0940_06097</name>
    <name evidence="4" type="ORF">RHO25_003324</name>
</gene>